<evidence type="ECO:0008006" key="3">
    <source>
        <dbReference type="Google" id="ProtNLM"/>
    </source>
</evidence>
<evidence type="ECO:0000313" key="2">
    <source>
        <dbReference type="Proteomes" id="UP000005580"/>
    </source>
</evidence>
<gene>
    <name evidence="1" type="ORF">HMPREF0663_11825</name>
</gene>
<organism evidence="1 2">
    <name type="scientific">Hoylesella oralis ATCC 33269</name>
    <dbReference type="NCBI Taxonomy" id="873533"/>
    <lineage>
        <taxon>Bacteria</taxon>
        <taxon>Pseudomonadati</taxon>
        <taxon>Bacteroidota</taxon>
        <taxon>Bacteroidia</taxon>
        <taxon>Bacteroidales</taxon>
        <taxon>Prevotellaceae</taxon>
        <taxon>Hoylesella</taxon>
    </lineage>
</organism>
<dbReference type="eggNOG" id="ENOG5033UH4">
    <property type="taxonomic scope" value="Bacteria"/>
</dbReference>
<reference evidence="1" key="1">
    <citation type="submission" date="2011-01" db="EMBL/GenBank/DDBJ databases">
        <authorList>
            <person name="Muzny D."/>
            <person name="Qin X."/>
            <person name="Buhay C."/>
            <person name="Dugan-Rocha S."/>
            <person name="Ding Y."/>
            <person name="Chen G."/>
            <person name="Hawes A."/>
            <person name="Holder M."/>
            <person name="Jhangiani S."/>
            <person name="Johnson A."/>
            <person name="Khan Z."/>
            <person name="Li Z."/>
            <person name="Liu W."/>
            <person name="Liu X."/>
            <person name="Perez L."/>
            <person name="Shen H."/>
            <person name="Wang Q."/>
            <person name="Watt J."/>
            <person name="Xi L."/>
            <person name="Xin Y."/>
            <person name="Zhou J."/>
            <person name="Deng J."/>
            <person name="Jiang H."/>
            <person name="Liu Y."/>
            <person name="Qu J."/>
            <person name="Song X.-Z."/>
            <person name="Zhang L."/>
            <person name="Villasana D."/>
            <person name="Johnson A."/>
            <person name="Liu J."/>
            <person name="Liyanage D."/>
            <person name="Lorensuhewa L."/>
            <person name="Robinson T."/>
            <person name="Song A."/>
            <person name="Song B.-B."/>
            <person name="Dinh H."/>
            <person name="Thornton R."/>
            <person name="Coyle M."/>
            <person name="Francisco L."/>
            <person name="Jackson L."/>
            <person name="Javaid M."/>
            <person name="Korchina V."/>
            <person name="Kovar C."/>
            <person name="Mata R."/>
            <person name="Mathew T."/>
            <person name="Ngo R."/>
            <person name="Nguyen L."/>
            <person name="Nguyen N."/>
            <person name="Okwuonu G."/>
            <person name="Ongeri F."/>
            <person name="Pham C."/>
            <person name="Simmons D."/>
            <person name="Wilczek-Boney K."/>
            <person name="Hale W."/>
            <person name="Jakkamsetti A."/>
            <person name="Pham P."/>
            <person name="Ruth R."/>
            <person name="San Lucas F."/>
            <person name="Warren J."/>
            <person name="Zhang J."/>
            <person name="Zhao Z."/>
            <person name="Zhou C."/>
            <person name="Zhu D."/>
            <person name="Lee S."/>
            <person name="Bess C."/>
            <person name="Blankenburg K."/>
            <person name="Forbes L."/>
            <person name="Fu Q."/>
            <person name="Gubbala S."/>
            <person name="Hirani K."/>
            <person name="Jayaseelan J.C."/>
            <person name="Lara F."/>
            <person name="Munidasa M."/>
            <person name="Palculict T."/>
            <person name="Patil S."/>
            <person name="Pu L.-L."/>
            <person name="Saada N."/>
            <person name="Tang L."/>
            <person name="Weissenberger G."/>
            <person name="Zhu Y."/>
            <person name="Hemphill L."/>
            <person name="Shang Y."/>
            <person name="Youmans B."/>
            <person name="Ayvaz T."/>
            <person name="Ross M."/>
            <person name="Santibanez J."/>
            <person name="Aqrawi P."/>
            <person name="Gross S."/>
            <person name="Joshi V."/>
            <person name="Fowler G."/>
            <person name="Nazareth L."/>
            <person name="Reid J."/>
            <person name="Worley K."/>
            <person name="Petrosino J."/>
            <person name="Highlander S."/>
            <person name="Gibbs R."/>
        </authorList>
    </citation>
    <scope>NUCLEOTIDE SEQUENCE [LARGE SCALE GENOMIC DNA]</scope>
    <source>
        <strain evidence="1">ATCC 33269</strain>
    </source>
</reference>
<sequence length="387" mass="45070">MPTATNYGAASALPYHLIKFRRAGIDVLIYSFNINHASETIISETERVLGVRIRIIPLPNWYNWMFKFHLLFLRVFLKYPFMSYITLPKSIKLEIDQVCPDGIWIYGEELTKIACLFNDSICVITTPDSEAMYYYRVLAKRSVVMKIKSLIKYSLMYRKYSRMEASFPFGENIIYHLVGKEDRIFMSQMNPHIKSVFINHPHYDFSLEKKIHFSIPKINILIAGRYDFYMQDKCDEMLNVFINNKKLISSYKITFLGKGWNVLVKKMLLCGYEIVYKEYVDNYLEELIKHDIQLTPIGLGTGTKGKVLDAFANGLMVIGTLRALENIAVKSGESCVQYDSEIELLNVLIDIPLKRKKYEQIAERGRIAVLKKHDREIISNSFFDLFN</sequence>
<dbReference type="STRING" id="28134.SAMN05444288_1462"/>
<dbReference type="Proteomes" id="UP000005580">
    <property type="component" value="Unassembled WGS sequence"/>
</dbReference>
<protein>
    <recommendedName>
        <fullName evidence="3">Glycosyltransferase, group 1 family protein</fullName>
    </recommendedName>
</protein>
<accession>E7RRM4</accession>
<evidence type="ECO:0000313" key="1">
    <source>
        <dbReference type="EMBL" id="EFZ36912.1"/>
    </source>
</evidence>
<comment type="caution">
    <text evidence="1">The sequence shown here is derived from an EMBL/GenBank/DDBJ whole genome shotgun (WGS) entry which is preliminary data.</text>
</comment>
<dbReference type="EMBL" id="AEPE02000005">
    <property type="protein sequence ID" value="EFZ36912.1"/>
    <property type="molecule type" value="Genomic_DNA"/>
</dbReference>
<dbReference type="AlphaFoldDB" id="E7RRM4"/>
<dbReference type="HOGENOM" id="CLU_680871_0_0_10"/>
<dbReference type="SUPFAM" id="SSF53756">
    <property type="entry name" value="UDP-Glycosyltransferase/glycogen phosphorylase"/>
    <property type="match status" value="1"/>
</dbReference>
<keyword evidence="2" id="KW-1185">Reference proteome</keyword>
<name>E7RRM4_9BACT</name>
<proteinExistence type="predicted"/>